<evidence type="ECO:0000313" key="1">
    <source>
        <dbReference type="EMBL" id="GFN86785.1"/>
    </source>
</evidence>
<gene>
    <name evidence="1" type="ORF">PoB_001329100</name>
</gene>
<proteinExistence type="predicted"/>
<accession>A0AAV3YWM6</accession>
<dbReference type="Gene3D" id="3.40.50.2300">
    <property type="match status" value="1"/>
</dbReference>
<reference evidence="1 2" key="1">
    <citation type="journal article" date="2021" name="Elife">
        <title>Chloroplast acquisition without the gene transfer in kleptoplastic sea slugs, Plakobranchus ocellatus.</title>
        <authorList>
            <person name="Maeda T."/>
            <person name="Takahashi S."/>
            <person name="Yoshida T."/>
            <person name="Shimamura S."/>
            <person name="Takaki Y."/>
            <person name="Nagai Y."/>
            <person name="Toyoda A."/>
            <person name="Suzuki Y."/>
            <person name="Arimoto A."/>
            <person name="Ishii H."/>
            <person name="Satoh N."/>
            <person name="Nishiyama T."/>
            <person name="Hasebe M."/>
            <person name="Maruyama T."/>
            <person name="Minagawa J."/>
            <person name="Obokata J."/>
            <person name="Shigenobu S."/>
        </authorList>
    </citation>
    <scope>NUCLEOTIDE SEQUENCE [LARGE SCALE GENOMIC DNA]</scope>
</reference>
<protein>
    <submittedName>
        <fullName evidence="1">Uncharacterized protein</fullName>
    </submittedName>
</protein>
<dbReference type="EMBL" id="BLXT01001599">
    <property type="protein sequence ID" value="GFN86785.1"/>
    <property type="molecule type" value="Genomic_DNA"/>
</dbReference>
<keyword evidence="2" id="KW-1185">Reference proteome</keyword>
<dbReference type="Proteomes" id="UP000735302">
    <property type="component" value="Unassembled WGS sequence"/>
</dbReference>
<dbReference type="AlphaFoldDB" id="A0AAV3YWM6"/>
<comment type="caution">
    <text evidence="1">The sequence shown here is derived from an EMBL/GenBank/DDBJ whole genome shotgun (WGS) entry which is preliminary data.</text>
</comment>
<evidence type="ECO:0000313" key="2">
    <source>
        <dbReference type="Proteomes" id="UP000735302"/>
    </source>
</evidence>
<organism evidence="1 2">
    <name type="scientific">Plakobranchus ocellatus</name>
    <dbReference type="NCBI Taxonomy" id="259542"/>
    <lineage>
        <taxon>Eukaryota</taxon>
        <taxon>Metazoa</taxon>
        <taxon>Spiralia</taxon>
        <taxon>Lophotrochozoa</taxon>
        <taxon>Mollusca</taxon>
        <taxon>Gastropoda</taxon>
        <taxon>Heterobranchia</taxon>
        <taxon>Euthyneura</taxon>
        <taxon>Panpulmonata</taxon>
        <taxon>Sacoglossa</taxon>
        <taxon>Placobranchoidea</taxon>
        <taxon>Plakobranchidae</taxon>
        <taxon>Plakobranchus</taxon>
    </lineage>
</organism>
<sequence length="111" mass="12786">MEALGRELLRRKYTVLTTEAVSDSDPVRLRLVIARLKRVDARIILGNFFFLLAKDIFCESICLESRHRRTGLTEGSKPRDHLVVDWLYPNFVHGDISEFAVRSAKTLLSRV</sequence>
<name>A0AAV3YWM6_9GAST</name>